<dbReference type="GO" id="GO:0046872">
    <property type="term" value="F:metal ion binding"/>
    <property type="evidence" value="ECO:0007669"/>
    <property type="project" value="InterPro"/>
</dbReference>
<proteinExistence type="predicted"/>
<dbReference type="Gene3D" id="3.30.830.10">
    <property type="entry name" value="Metalloenzyme, LuxS/M16 peptidase-like"/>
    <property type="match status" value="4"/>
</dbReference>
<gene>
    <name evidence="2" type="ORF">SAMN02745729_103110</name>
</gene>
<feature type="domain" description="Peptidase M16C associated" evidence="1">
    <location>
        <begin position="473"/>
        <end position="720"/>
    </location>
</feature>
<dbReference type="InterPro" id="IPR013578">
    <property type="entry name" value="Peptidase_M16C_assoc"/>
</dbReference>
<accession>A0A1H4AYZ4</accession>
<dbReference type="AlphaFoldDB" id="A0A1H4AYZ4"/>
<sequence length="981" mass="109664">MNSDTRHSMHTEICHPGFRFLQHKAIESLNIEVAEYEHITTGALHYHIASEHDENVFLVAFRTMPEDSTGVAHILEHTALCGSERYPVRDPFFMMTRRSLNTFMNAFTSSDWTAYPFASQNRKDFFNLLDVYLDATFFSRLDPLDFAQEGHRVEFSEAANPDSSLVYKGVVYNEMKGAMSSPVSTLWQTLTRYLFPTTTYHYNSGGEPDCIPDLSYEELLEFYRSHYHPSNAVFMTFGNLPVEELQQRFEEQALSRFERRDETLSVDNEKRYFAPLRVEEAYALEQDDLTASTHHVIGWLLPRSIELDQLMQAHLLSRVLLDNSSSPLRAALESTDLGSAPSPLCGLEDSNREMSFMCGLEGSEPEKAAAFEQLVIDTLEKVAEEGVPQETVEAQLHQLELSQREITGDGYPFGLQLILSTMPAAIHQGNPIGVLDIDPALEKLREQIKDPAFIPGLVRRWLLDNPHRVRLTLRPDAELAARRDAAEAARLEQIKAGLSESDKQDIIDRSQALEARQQQVDDDSILPCVTLEDVPAELNLPTATELATDPLKTTWFGAGTNGLVYQQVILDLPELSEREQSLMPLYTYCLTELGCGDRDYRANQAYQSQVTGGLHAYTSLRGSVDDEQQVNAYLVMSGKALSVNSEKLTALMAETLADARFDETARIREIVAQQRARREQSITGSGHSLAMMAAGAGFSPVARLSHQTRGLAGVRFVKHLDKSLAEENMLTALSAELTALHERIRSAPRRFLLVGEEEHRDSLRQQLEQFWIGQADSRGDFVALSLPETRSAVQQLWLTSTQVSFCAKAYPTVPTGHPDAAALTVLGDYLRNGYLHRAIREKGGAYGAGAGQDNGDATFRFFSYRDPRIEGTLDDFDQALQWLATSEGDPQRLQEAILGVVSSMDKPGSPAGEAKSTYHSSLFGRTPEVRQAFRQRILSVTLDDLKRVASTWLSPEKASMAVVTSHKAADSLPAEWERIEI</sequence>
<dbReference type="InterPro" id="IPR055130">
    <property type="entry name" value="PreP_C"/>
</dbReference>
<dbReference type="Pfam" id="PF22516">
    <property type="entry name" value="PreP_C"/>
    <property type="match status" value="1"/>
</dbReference>
<protein>
    <recommendedName>
        <fullName evidence="1">Peptidase M16C associated domain-containing protein</fullName>
    </recommendedName>
</protein>
<dbReference type="InterPro" id="IPR007863">
    <property type="entry name" value="Peptidase_M16_C"/>
</dbReference>
<dbReference type="FunFam" id="3.30.830.10:FF:000011">
    <property type="entry name" value="Presequence protease, mitochondrial"/>
    <property type="match status" value="1"/>
</dbReference>
<dbReference type="InterPro" id="IPR011249">
    <property type="entry name" value="Metalloenz_LuxS/M16"/>
</dbReference>
<dbReference type="Pfam" id="PF05193">
    <property type="entry name" value="Peptidase_M16_C"/>
    <property type="match status" value="1"/>
</dbReference>
<reference evidence="3" key="1">
    <citation type="submission" date="2016-10" db="EMBL/GenBank/DDBJ databases">
        <authorList>
            <person name="Varghese N."/>
            <person name="Submissions S."/>
        </authorList>
    </citation>
    <scope>NUCLEOTIDE SEQUENCE [LARGE SCALE GENOMIC DNA]</scope>
    <source>
        <strain evidence="3">DSM 11526</strain>
    </source>
</reference>
<evidence type="ECO:0000313" key="3">
    <source>
        <dbReference type="Proteomes" id="UP000242469"/>
    </source>
</evidence>
<dbReference type="GO" id="GO:0006508">
    <property type="term" value="P:proteolysis"/>
    <property type="evidence" value="ECO:0007669"/>
    <property type="project" value="InterPro"/>
</dbReference>
<dbReference type="PANTHER" id="PTHR43016:SF13">
    <property type="entry name" value="PRESEQUENCE PROTEASE, MITOCHONDRIAL"/>
    <property type="match status" value="1"/>
</dbReference>
<dbReference type="STRING" id="1122198.SAMN02745729_103110"/>
<evidence type="ECO:0000313" key="2">
    <source>
        <dbReference type="EMBL" id="SEA41135.1"/>
    </source>
</evidence>
<dbReference type="InterPro" id="IPR011765">
    <property type="entry name" value="Pept_M16_N"/>
</dbReference>
<dbReference type="SMART" id="SM01264">
    <property type="entry name" value="M16C_associated"/>
    <property type="match status" value="1"/>
</dbReference>
<dbReference type="PANTHER" id="PTHR43016">
    <property type="entry name" value="PRESEQUENCE PROTEASE"/>
    <property type="match status" value="1"/>
</dbReference>
<dbReference type="Proteomes" id="UP000242469">
    <property type="component" value="Unassembled WGS sequence"/>
</dbReference>
<dbReference type="Pfam" id="PF00675">
    <property type="entry name" value="Peptidase_M16"/>
    <property type="match status" value="1"/>
</dbReference>
<evidence type="ECO:0000259" key="1">
    <source>
        <dbReference type="SMART" id="SM01264"/>
    </source>
</evidence>
<keyword evidence="3" id="KW-1185">Reference proteome</keyword>
<dbReference type="SUPFAM" id="SSF63411">
    <property type="entry name" value="LuxS/MPP-like metallohydrolase"/>
    <property type="match status" value="4"/>
</dbReference>
<organism evidence="2 3">
    <name type="scientific">Marinobacterium iners DSM 11526</name>
    <dbReference type="NCBI Taxonomy" id="1122198"/>
    <lineage>
        <taxon>Bacteria</taxon>
        <taxon>Pseudomonadati</taxon>
        <taxon>Pseudomonadota</taxon>
        <taxon>Gammaproteobacteria</taxon>
        <taxon>Oceanospirillales</taxon>
        <taxon>Oceanospirillaceae</taxon>
        <taxon>Marinobacterium</taxon>
    </lineage>
</organism>
<name>A0A1H4AYZ4_9GAMM</name>
<dbReference type="EMBL" id="FNRJ01000003">
    <property type="protein sequence ID" value="SEA41135.1"/>
    <property type="molecule type" value="Genomic_DNA"/>
</dbReference>
<dbReference type="Pfam" id="PF08367">
    <property type="entry name" value="M16C_assoc"/>
    <property type="match status" value="1"/>
</dbReference>